<comment type="subcellular location">
    <subcellularLocation>
        <location evidence="1">Cell membrane</location>
        <topology evidence="1">Multi-pass membrane protein</topology>
    </subcellularLocation>
</comment>
<dbReference type="Pfam" id="PF07690">
    <property type="entry name" value="MFS_1"/>
    <property type="match status" value="1"/>
</dbReference>
<feature type="transmembrane region" description="Helical" evidence="6">
    <location>
        <begin position="71"/>
        <end position="89"/>
    </location>
</feature>
<dbReference type="CDD" id="cd06173">
    <property type="entry name" value="MFS_MefA_like"/>
    <property type="match status" value="1"/>
</dbReference>
<evidence type="ECO:0000256" key="5">
    <source>
        <dbReference type="ARBA" id="ARBA00023136"/>
    </source>
</evidence>
<evidence type="ECO:0000256" key="2">
    <source>
        <dbReference type="ARBA" id="ARBA00022475"/>
    </source>
</evidence>
<feature type="transmembrane region" description="Helical" evidence="6">
    <location>
        <begin position="41"/>
        <end position="64"/>
    </location>
</feature>
<name>A0A1H1SVL1_9ACTN</name>
<evidence type="ECO:0000256" key="3">
    <source>
        <dbReference type="ARBA" id="ARBA00022692"/>
    </source>
</evidence>
<feature type="transmembrane region" description="Helical" evidence="6">
    <location>
        <begin position="213"/>
        <end position="234"/>
    </location>
</feature>
<evidence type="ECO:0000313" key="7">
    <source>
        <dbReference type="EMBL" id="SDS51853.1"/>
    </source>
</evidence>
<dbReference type="EMBL" id="LT629749">
    <property type="protein sequence ID" value="SDS51853.1"/>
    <property type="molecule type" value="Genomic_DNA"/>
</dbReference>
<keyword evidence="8" id="KW-1185">Reference proteome</keyword>
<dbReference type="PANTHER" id="PTHR23513">
    <property type="entry name" value="INTEGRAL MEMBRANE EFFLUX PROTEIN-RELATED"/>
    <property type="match status" value="1"/>
</dbReference>
<dbReference type="PANTHER" id="PTHR23513:SF6">
    <property type="entry name" value="MAJOR FACILITATOR SUPERFAMILY ASSOCIATED DOMAIN-CONTAINING PROTEIN"/>
    <property type="match status" value="1"/>
</dbReference>
<keyword evidence="3 6" id="KW-0812">Transmembrane</keyword>
<gene>
    <name evidence="7" type="ORF">SAMN04488543_1881</name>
</gene>
<feature type="transmembrane region" description="Helical" evidence="6">
    <location>
        <begin position="368"/>
        <end position="388"/>
    </location>
</feature>
<dbReference type="STRING" id="546871.SAMN04488543_1881"/>
<evidence type="ECO:0000256" key="6">
    <source>
        <dbReference type="SAM" id="Phobius"/>
    </source>
</evidence>
<feature type="transmembrane region" description="Helical" evidence="6">
    <location>
        <begin position="7"/>
        <end position="35"/>
    </location>
</feature>
<feature type="transmembrane region" description="Helical" evidence="6">
    <location>
        <begin position="277"/>
        <end position="297"/>
    </location>
</feature>
<proteinExistence type="predicted"/>
<feature type="transmembrane region" description="Helical" evidence="6">
    <location>
        <begin position="161"/>
        <end position="179"/>
    </location>
</feature>
<dbReference type="AlphaFoldDB" id="A0A1H1SVL1"/>
<protein>
    <submittedName>
        <fullName evidence="7">Predicted arabinose efflux permease, MFS family</fullName>
    </submittedName>
</protein>
<organism evidence="7 8">
    <name type="scientific">Friedmanniella luteola</name>
    <dbReference type="NCBI Taxonomy" id="546871"/>
    <lineage>
        <taxon>Bacteria</taxon>
        <taxon>Bacillati</taxon>
        <taxon>Actinomycetota</taxon>
        <taxon>Actinomycetes</taxon>
        <taxon>Propionibacteriales</taxon>
        <taxon>Nocardioidaceae</taxon>
        <taxon>Friedmanniella</taxon>
    </lineage>
</organism>
<sequence>MLGDRDVALVWCSNLISATGTGAMFVAVPFCTYLATGSVLATALVALAEYAPTVGVAQLAGVLVDRWDPRGVLVIADVALAACTLAYLLHDAWWWFAMVGFCRSCVAQFVLPASQTLIAGIAPEGRLAEVNGLNAVGSNIARLAGPAVGGVLLSAGGLQNVALADAASFLLAAWLIATVRSSRTASLSAGGGLVHSWREGWSAVRDHPVLRPLVLVMALVGFGEGFISALMAPWMTDVAGGGSTELGLMLSLQALGGMLGGLIVVRCAPRWDSMHMLGTGALASGALLIIIFNYPLLLPVGPWPAIALTALAGLPFAVYGTAQAIAVQQHSAEGLRGRTASLTFGTQGIAQLTGIGLAGPIAGMLGPLAINAETIAYLVAGTVALTAMRRQRRSTTTTPGQPQPEAA</sequence>
<dbReference type="Proteomes" id="UP000199092">
    <property type="component" value="Chromosome I"/>
</dbReference>
<keyword evidence="2" id="KW-1003">Cell membrane</keyword>
<dbReference type="SUPFAM" id="SSF103473">
    <property type="entry name" value="MFS general substrate transporter"/>
    <property type="match status" value="1"/>
</dbReference>
<dbReference type="InterPro" id="IPR011701">
    <property type="entry name" value="MFS"/>
</dbReference>
<feature type="transmembrane region" description="Helical" evidence="6">
    <location>
        <begin position="246"/>
        <end position="265"/>
    </location>
</feature>
<evidence type="ECO:0000256" key="1">
    <source>
        <dbReference type="ARBA" id="ARBA00004651"/>
    </source>
</evidence>
<dbReference type="GO" id="GO:0022857">
    <property type="term" value="F:transmembrane transporter activity"/>
    <property type="evidence" value="ECO:0007669"/>
    <property type="project" value="InterPro"/>
</dbReference>
<reference evidence="7 8" key="1">
    <citation type="submission" date="2016-10" db="EMBL/GenBank/DDBJ databases">
        <authorList>
            <person name="de Groot N.N."/>
        </authorList>
    </citation>
    <scope>NUCLEOTIDE SEQUENCE [LARGE SCALE GENOMIC DNA]</scope>
    <source>
        <strain evidence="7 8">DSM 21741</strain>
    </source>
</reference>
<keyword evidence="4 6" id="KW-1133">Transmembrane helix</keyword>
<accession>A0A1H1SVL1</accession>
<dbReference type="Gene3D" id="1.20.1250.20">
    <property type="entry name" value="MFS general substrate transporter like domains"/>
    <property type="match status" value="1"/>
</dbReference>
<evidence type="ECO:0000313" key="8">
    <source>
        <dbReference type="Proteomes" id="UP000199092"/>
    </source>
</evidence>
<evidence type="ECO:0000256" key="4">
    <source>
        <dbReference type="ARBA" id="ARBA00022989"/>
    </source>
</evidence>
<keyword evidence="5 6" id="KW-0472">Membrane</keyword>
<dbReference type="GO" id="GO:0005886">
    <property type="term" value="C:plasma membrane"/>
    <property type="evidence" value="ECO:0007669"/>
    <property type="project" value="UniProtKB-SubCell"/>
</dbReference>
<feature type="transmembrane region" description="Helical" evidence="6">
    <location>
        <begin position="339"/>
        <end position="362"/>
    </location>
</feature>
<dbReference type="InterPro" id="IPR036259">
    <property type="entry name" value="MFS_trans_sf"/>
</dbReference>
<feature type="transmembrane region" description="Helical" evidence="6">
    <location>
        <begin position="303"/>
        <end position="327"/>
    </location>
</feature>